<keyword evidence="2" id="KW-0472">Membrane</keyword>
<feature type="transmembrane region" description="Helical" evidence="2">
    <location>
        <begin position="137"/>
        <end position="158"/>
    </location>
</feature>
<feature type="compositionally biased region" description="Basic and acidic residues" evidence="1">
    <location>
        <begin position="188"/>
        <end position="200"/>
    </location>
</feature>
<accession>A0A931B2B5</accession>
<gene>
    <name evidence="3" type="ORF">I2501_17365</name>
</gene>
<reference evidence="3" key="1">
    <citation type="submission" date="2020-11" db="EMBL/GenBank/DDBJ databases">
        <title>Isolation and identification of active actinomycetes.</title>
        <authorList>
            <person name="Yu B."/>
        </authorList>
    </citation>
    <scope>NUCLEOTIDE SEQUENCE</scope>
    <source>
        <strain evidence="3">NEAU-YB345</strain>
    </source>
</reference>
<keyword evidence="2" id="KW-0812">Transmembrane</keyword>
<sequence>MTPGAVGIAGMYHEVFWSTLGGIAAVVAAGQVLGTAVALRAYWTAVRGLPGWWLYRALTRTVEIVVPPLEKYSSELAEAHRNYPGNLQRRDFQRDIPAGLRVRFAVVWLLGSCWYVAQGMVMIQCLNSLADKADDLSPHIAIWLEVSVVVTAPIVLSLTDTVGGRLKQLSEEPHRPPQRLSRAVAQATRHEGALHDPPPD</sequence>
<dbReference type="EMBL" id="JADPRT010000006">
    <property type="protein sequence ID" value="MBF9069794.1"/>
    <property type="molecule type" value="Genomic_DNA"/>
</dbReference>
<evidence type="ECO:0000313" key="4">
    <source>
        <dbReference type="Proteomes" id="UP000657385"/>
    </source>
</evidence>
<comment type="caution">
    <text evidence="3">The sequence shown here is derived from an EMBL/GenBank/DDBJ whole genome shotgun (WGS) entry which is preliminary data.</text>
</comment>
<name>A0A931B2B5_9ACTN</name>
<evidence type="ECO:0000256" key="2">
    <source>
        <dbReference type="SAM" id="Phobius"/>
    </source>
</evidence>
<feature type="region of interest" description="Disordered" evidence="1">
    <location>
        <begin position="169"/>
        <end position="200"/>
    </location>
</feature>
<protein>
    <submittedName>
        <fullName evidence="3">Uncharacterized protein</fullName>
    </submittedName>
</protein>
<dbReference type="AlphaFoldDB" id="A0A931B2B5"/>
<organism evidence="3 4">
    <name type="scientific">Streptacidiphilus fuscans</name>
    <dbReference type="NCBI Taxonomy" id="2789292"/>
    <lineage>
        <taxon>Bacteria</taxon>
        <taxon>Bacillati</taxon>
        <taxon>Actinomycetota</taxon>
        <taxon>Actinomycetes</taxon>
        <taxon>Kitasatosporales</taxon>
        <taxon>Streptomycetaceae</taxon>
        <taxon>Streptacidiphilus</taxon>
    </lineage>
</organism>
<evidence type="ECO:0000313" key="3">
    <source>
        <dbReference type="EMBL" id="MBF9069794.1"/>
    </source>
</evidence>
<evidence type="ECO:0000256" key="1">
    <source>
        <dbReference type="SAM" id="MobiDB-lite"/>
    </source>
</evidence>
<feature type="transmembrane region" description="Helical" evidence="2">
    <location>
        <begin position="15"/>
        <end position="39"/>
    </location>
</feature>
<dbReference type="RefSeq" id="WP_196194940.1">
    <property type="nucleotide sequence ID" value="NZ_JADPRT010000006.1"/>
</dbReference>
<keyword evidence="2" id="KW-1133">Transmembrane helix</keyword>
<proteinExistence type="predicted"/>
<feature type="transmembrane region" description="Helical" evidence="2">
    <location>
        <begin position="98"/>
        <end position="117"/>
    </location>
</feature>
<dbReference type="Proteomes" id="UP000657385">
    <property type="component" value="Unassembled WGS sequence"/>
</dbReference>
<keyword evidence="4" id="KW-1185">Reference proteome</keyword>